<dbReference type="RefSeq" id="WP_338274556.1">
    <property type="nucleotide sequence ID" value="NZ_AP027266.1"/>
</dbReference>
<dbReference type="KEGG" id="rmai:MACH21_07550"/>
<name>A0AA48HA90_9RHOB</name>
<organism evidence="1 2">
    <name type="scientific">Roseicyclus marinus</name>
    <dbReference type="NCBI Taxonomy" id="2161673"/>
    <lineage>
        <taxon>Bacteria</taxon>
        <taxon>Pseudomonadati</taxon>
        <taxon>Pseudomonadota</taxon>
        <taxon>Alphaproteobacteria</taxon>
        <taxon>Rhodobacterales</taxon>
        <taxon>Roseobacteraceae</taxon>
        <taxon>Roseicyclus</taxon>
    </lineage>
</organism>
<evidence type="ECO:0008006" key="3">
    <source>
        <dbReference type="Google" id="ProtNLM"/>
    </source>
</evidence>
<dbReference type="AlphaFoldDB" id="A0AA48HA90"/>
<protein>
    <recommendedName>
        <fullName evidence="3">Abi-like protein</fullName>
    </recommendedName>
</protein>
<evidence type="ECO:0000313" key="2">
    <source>
        <dbReference type="Proteomes" id="UP001337723"/>
    </source>
</evidence>
<accession>A0AA48HA90</accession>
<sequence length="217" mass="25515">MPFTQDELHALPTVFSAPRFATYLAETQGDKVRALELYQWNMEVSSAFLAPLQMGEVSVRNAIAEAIELTYGPNWPYERSFEIALPNPSRAYSPRQNLIQHRNEPTTGKVIAELKFVFWERMFTRRHDDTIWNKHLRTVLPHTDAAKSVQDLRRDAYQMLEAIRDLRNRIAHHEPIFRRNIREEYDRIRAVVAWRSETAANWLDKIEQVTCKNPQKP</sequence>
<dbReference type="EMBL" id="AP027266">
    <property type="protein sequence ID" value="BDW84578.1"/>
    <property type="molecule type" value="Genomic_DNA"/>
</dbReference>
<keyword evidence="2" id="KW-1185">Reference proteome</keyword>
<proteinExistence type="predicted"/>
<reference evidence="1 2" key="1">
    <citation type="submission" date="2023-01" db="EMBL/GenBank/DDBJ databases">
        <title>Complete genome sequence of Roseicyclus marinus strain Dej080120_10.</title>
        <authorList>
            <person name="Ueki S."/>
            <person name="Maruyama F."/>
        </authorList>
    </citation>
    <scope>NUCLEOTIDE SEQUENCE [LARGE SCALE GENOMIC DNA]</scope>
    <source>
        <strain evidence="1 2">Dej080120_10</strain>
    </source>
</reference>
<dbReference type="Proteomes" id="UP001337723">
    <property type="component" value="Chromosome"/>
</dbReference>
<evidence type="ECO:0000313" key="1">
    <source>
        <dbReference type="EMBL" id="BDW84578.1"/>
    </source>
</evidence>
<gene>
    <name evidence="1" type="ORF">MACH21_07550</name>
</gene>